<gene>
    <name evidence="1" type="ORF">CU098_003190</name>
</gene>
<sequence length="182" mass="20497">SIIMDPLISYSNVHSIMTFCTLSTLFKNKSLPIANKANKITTSAITPAYTTTQLLIHNSQPCTFPQRIIDLSILLQNNSKIPISSTGVGHLTLKKSVSTSKEKKDSPPAYQPKRPAWTESHAYIRGLRSNCNNLRMIVAEASMIRALKITRPLKPRRSYLHKRQDEFIWGKSSSLRDCVNNK</sequence>
<dbReference type="OrthoDB" id="2215011at2759"/>
<protein>
    <submittedName>
        <fullName evidence="1">Uncharacterized protein</fullName>
    </submittedName>
</protein>
<dbReference type="Proteomes" id="UP000253551">
    <property type="component" value="Unassembled WGS sequence"/>
</dbReference>
<reference evidence="1 2" key="1">
    <citation type="journal article" date="2018" name="G3 (Bethesda)">
        <title>Phylogenetic and Phylogenomic Definition of Rhizopus Species.</title>
        <authorList>
            <person name="Gryganskyi A.P."/>
            <person name="Golan J."/>
            <person name="Dolatabadi S."/>
            <person name="Mondo S."/>
            <person name="Robb S."/>
            <person name="Idnurm A."/>
            <person name="Muszewska A."/>
            <person name="Steczkiewicz K."/>
            <person name="Masonjones S."/>
            <person name="Liao H.L."/>
            <person name="Gajdeczka M.T."/>
            <person name="Anike F."/>
            <person name="Vuek A."/>
            <person name="Anishchenko I.M."/>
            <person name="Voigt K."/>
            <person name="de Hoog G.S."/>
            <person name="Smith M.E."/>
            <person name="Heitman J."/>
            <person name="Vilgalys R."/>
            <person name="Stajich J.E."/>
        </authorList>
    </citation>
    <scope>NUCLEOTIDE SEQUENCE [LARGE SCALE GENOMIC DNA]</scope>
    <source>
        <strain evidence="1 2">LSU 92-RS-03</strain>
    </source>
</reference>
<comment type="caution">
    <text evidence="1">The sequence shown here is derived from an EMBL/GenBank/DDBJ whole genome shotgun (WGS) entry which is preliminary data.</text>
</comment>
<keyword evidence="2" id="KW-1185">Reference proteome</keyword>
<feature type="non-terminal residue" evidence="1">
    <location>
        <position position="1"/>
    </location>
</feature>
<evidence type="ECO:0000313" key="2">
    <source>
        <dbReference type="Proteomes" id="UP000253551"/>
    </source>
</evidence>
<organism evidence="1 2">
    <name type="scientific">Rhizopus stolonifer</name>
    <name type="common">Rhizopus nigricans</name>
    <dbReference type="NCBI Taxonomy" id="4846"/>
    <lineage>
        <taxon>Eukaryota</taxon>
        <taxon>Fungi</taxon>
        <taxon>Fungi incertae sedis</taxon>
        <taxon>Mucoromycota</taxon>
        <taxon>Mucoromycotina</taxon>
        <taxon>Mucoromycetes</taxon>
        <taxon>Mucorales</taxon>
        <taxon>Mucorineae</taxon>
        <taxon>Rhizopodaceae</taxon>
        <taxon>Rhizopus</taxon>
    </lineage>
</organism>
<dbReference type="AlphaFoldDB" id="A0A367IM31"/>
<proteinExistence type="predicted"/>
<evidence type="ECO:0000313" key="1">
    <source>
        <dbReference type="EMBL" id="RCH78686.1"/>
    </source>
</evidence>
<accession>A0A367IM31</accession>
<name>A0A367IM31_RHIST</name>
<dbReference type="EMBL" id="PJQM01007063">
    <property type="protein sequence ID" value="RCH78686.1"/>
    <property type="molecule type" value="Genomic_DNA"/>
</dbReference>